<evidence type="ECO:0000256" key="1">
    <source>
        <dbReference type="SAM" id="MobiDB-lite"/>
    </source>
</evidence>
<sequence>MPPPPSRDPADTHTNVVQPTATAQQNTRALLRSLEDLRDSLSTRVEHLSNAVERLRGQAGELERALEGENGNGNVAGNGVQREPRDPTRSRQRARDIVSAYENRENPSSPPTVQYRVDPPPIAQLSRPITSDEIHTLLNRASASGPNTSAREDPWISRAQNIESRIRRLSETARELRLRSSPSSSSSSSAPAVLPSISGDTGASERERERERERDRPDDLLRGVLNRARELREDQDRLEDGIRRLNGSSNIERSGARTPQIVPAPTGSNRRRSRHATTGVIPISRSRSRGLRPTNILEVERQPSPEIVRSTPVSPASTIRPTCDDADVDESQPVNVNGTNGHSASPPSSSSTTNPPNPISILNQPVPPRPSARLSNTDLMDMARNIVEGITNPNINPQRENSNNNNNISPLSRRNARRDSSLTFRGRRVEASMAQNQRQGTASRNVARDDNDEMDENEALRTWPFLAQLLQHPFPTMTTTTTTTTTNNARTGRRDTPQARGESPMEETVRLIQQDQGRGIDEFRSFLLEGDDLPIPGLGYVPPVGNDTERRSRRRSEWSSPWDARDPSDRDGDEEGEVIEEHTVVVIDMTTTPPTEQVLPRFLMGQPHRRSTEEAERIRDDRRVANERVRVLENRREMERTRNGHQGEDADAGWRRVTESDLDHDLGLQPGLGVGESEHELPITPTQGISMADLENGMEGVMRALIIDDNEIASEDESESETTSESGSGEGTIFEGEGERVEGGNVAINGHGHGQATTAHNSITTLIDQRVPPKESFDTDLHLWPSHYSLVGVGSM</sequence>
<feature type="region of interest" description="Disordered" evidence="1">
    <location>
        <begin position="1"/>
        <end position="25"/>
    </location>
</feature>
<dbReference type="GeneID" id="30208597"/>
<dbReference type="EMBL" id="KI894020">
    <property type="protein sequence ID" value="OCF26512.1"/>
    <property type="molecule type" value="Genomic_DNA"/>
</dbReference>
<feature type="compositionally biased region" description="Basic and acidic residues" evidence="1">
    <location>
        <begin position="82"/>
        <end position="96"/>
    </location>
</feature>
<dbReference type="KEGG" id="kbi:30208597"/>
<reference evidence="3" key="4">
    <citation type="submission" date="2024-02" db="EMBL/GenBank/DDBJ databases">
        <title>Comparative genomics of Cryptococcus and Kwoniella reveals pathogenesis evolution and contrasting modes of karyotype evolution via chromosome fusion or intercentromeric recombination.</title>
        <authorList>
            <person name="Coelho M.A."/>
            <person name="David-Palma M."/>
            <person name="Shea T."/>
            <person name="Bowers K."/>
            <person name="McGinley-Smith S."/>
            <person name="Mohammad A.W."/>
            <person name="Gnirke A."/>
            <person name="Yurkov A.M."/>
            <person name="Nowrousian M."/>
            <person name="Sun S."/>
            <person name="Cuomo C.A."/>
            <person name="Heitman J."/>
        </authorList>
    </citation>
    <scope>NUCLEOTIDE SEQUENCE</scope>
    <source>
        <strain evidence="3">CBS 10118</strain>
    </source>
</reference>
<feature type="compositionally biased region" description="Acidic residues" evidence="1">
    <location>
        <begin position="711"/>
        <end position="722"/>
    </location>
</feature>
<reference evidence="2" key="1">
    <citation type="submission" date="2013-07" db="EMBL/GenBank/DDBJ databases">
        <title>The Genome Sequence of Cryptococcus bestiolae CBS10118.</title>
        <authorList>
            <consortium name="The Broad Institute Genome Sequencing Platform"/>
            <person name="Cuomo C."/>
            <person name="Litvintseva A."/>
            <person name="Chen Y."/>
            <person name="Heitman J."/>
            <person name="Sun S."/>
            <person name="Springer D."/>
            <person name="Dromer F."/>
            <person name="Young S.K."/>
            <person name="Zeng Q."/>
            <person name="Gargeya S."/>
            <person name="Fitzgerald M."/>
            <person name="Abouelleil A."/>
            <person name="Alvarado L."/>
            <person name="Berlin A.M."/>
            <person name="Chapman S.B."/>
            <person name="Dewar J."/>
            <person name="Goldberg J."/>
            <person name="Griggs A."/>
            <person name="Gujja S."/>
            <person name="Hansen M."/>
            <person name="Howarth C."/>
            <person name="Imamovic A."/>
            <person name="Larimer J."/>
            <person name="McCowan C."/>
            <person name="Murphy C."/>
            <person name="Pearson M."/>
            <person name="Priest M."/>
            <person name="Roberts A."/>
            <person name="Saif S."/>
            <person name="Shea T."/>
            <person name="Sykes S."/>
            <person name="Wortman J."/>
            <person name="Nusbaum C."/>
            <person name="Birren B."/>
        </authorList>
    </citation>
    <scope>NUCLEOTIDE SEQUENCE [LARGE SCALE GENOMIC DNA]</scope>
    <source>
        <strain evidence="2">CBS 10118</strain>
    </source>
</reference>
<reference evidence="2" key="3">
    <citation type="submission" date="2014-01" db="EMBL/GenBank/DDBJ databases">
        <title>Evolution of pathogenesis and genome organization in the Tremellales.</title>
        <authorList>
            <person name="Cuomo C."/>
            <person name="Litvintseva A."/>
            <person name="Heitman J."/>
            <person name="Chen Y."/>
            <person name="Sun S."/>
            <person name="Springer D."/>
            <person name="Dromer F."/>
            <person name="Young S."/>
            <person name="Zeng Q."/>
            <person name="Chapman S."/>
            <person name="Gujja S."/>
            <person name="Saif S."/>
            <person name="Birren B."/>
        </authorList>
    </citation>
    <scope>NUCLEOTIDE SEQUENCE</scope>
    <source>
        <strain evidence="2">CBS 10118</strain>
    </source>
</reference>
<feature type="region of interest" description="Disordered" evidence="1">
    <location>
        <begin position="390"/>
        <end position="456"/>
    </location>
</feature>
<gene>
    <name evidence="2" type="ORF">I302_04198</name>
    <name evidence="3" type="ORF">I302_100825</name>
</gene>
<accession>A0A1B9G696</accession>
<feature type="region of interest" description="Disordered" evidence="1">
    <location>
        <begin position="711"/>
        <end position="736"/>
    </location>
</feature>
<feature type="compositionally biased region" description="Polar residues" evidence="1">
    <location>
        <begin position="433"/>
        <end position="444"/>
    </location>
</feature>
<dbReference type="OrthoDB" id="2565156at2759"/>
<feature type="region of interest" description="Disordered" evidence="1">
    <location>
        <begin position="476"/>
        <end position="507"/>
    </location>
</feature>
<proteinExistence type="predicted"/>
<feature type="compositionally biased region" description="Polar residues" evidence="1">
    <location>
        <begin position="12"/>
        <end position="25"/>
    </location>
</feature>
<feature type="region of interest" description="Disordered" evidence="1">
    <location>
        <begin position="174"/>
        <end position="221"/>
    </location>
</feature>
<feature type="region of interest" description="Disordered" evidence="1">
    <location>
        <begin position="288"/>
        <end position="375"/>
    </location>
</feature>
<feature type="compositionally biased region" description="Low complexity" evidence="1">
    <location>
        <begin position="179"/>
        <end position="198"/>
    </location>
</feature>
<dbReference type="EMBL" id="CP144541">
    <property type="protein sequence ID" value="WVW78862.1"/>
    <property type="molecule type" value="Genomic_DNA"/>
</dbReference>
<feature type="compositionally biased region" description="Low complexity" evidence="1">
    <location>
        <begin position="723"/>
        <end position="735"/>
    </location>
</feature>
<feature type="region of interest" description="Disordered" evidence="1">
    <location>
        <begin position="242"/>
        <end position="276"/>
    </location>
</feature>
<feature type="compositionally biased region" description="Low complexity" evidence="1">
    <location>
        <begin position="476"/>
        <end position="486"/>
    </location>
</feature>
<feature type="compositionally biased region" description="Low complexity" evidence="1">
    <location>
        <begin position="345"/>
        <end position="354"/>
    </location>
</feature>
<feature type="compositionally biased region" description="Polar residues" evidence="1">
    <location>
        <begin position="311"/>
        <end position="320"/>
    </location>
</feature>
<feature type="compositionally biased region" description="Polar residues" evidence="1">
    <location>
        <begin position="332"/>
        <end position="343"/>
    </location>
</feature>
<name>A0A1B9G696_9TREE</name>
<protein>
    <submittedName>
        <fullName evidence="2">Uncharacterized protein</fullName>
    </submittedName>
</protein>
<evidence type="ECO:0000313" key="4">
    <source>
        <dbReference type="Proteomes" id="UP000092730"/>
    </source>
</evidence>
<organism evidence="2">
    <name type="scientific">Kwoniella bestiolae CBS 10118</name>
    <dbReference type="NCBI Taxonomy" id="1296100"/>
    <lineage>
        <taxon>Eukaryota</taxon>
        <taxon>Fungi</taxon>
        <taxon>Dikarya</taxon>
        <taxon>Basidiomycota</taxon>
        <taxon>Agaricomycotina</taxon>
        <taxon>Tremellomycetes</taxon>
        <taxon>Tremellales</taxon>
        <taxon>Cryptococcaceae</taxon>
        <taxon>Kwoniella</taxon>
    </lineage>
</organism>
<feature type="compositionally biased region" description="Basic and acidic residues" evidence="1">
    <location>
        <begin position="203"/>
        <end position="221"/>
    </location>
</feature>
<evidence type="ECO:0000313" key="3">
    <source>
        <dbReference type="EMBL" id="WVW78862.1"/>
    </source>
</evidence>
<dbReference type="AlphaFoldDB" id="A0A1B9G696"/>
<feature type="compositionally biased region" description="Low complexity" evidence="1">
    <location>
        <begin position="392"/>
        <end position="413"/>
    </location>
</feature>
<reference evidence="3" key="2">
    <citation type="submission" date="2013-07" db="EMBL/GenBank/DDBJ databases">
        <authorList>
            <consortium name="The Broad Institute Genome Sequencing Platform"/>
            <person name="Cuomo C."/>
            <person name="Litvintseva A."/>
            <person name="Chen Y."/>
            <person name="Heitman J."/>
            <person name="Sun S."/>
            <person name="Springer D."/>
            <person name="Dromer F."/>
            <person name="Young S.K."/>
            <person name="Zeng Q."/>
            <person name="Gargeya S."/>
            <person name="Fitzgerald M."/>
            <person name="Abouelleil A."/>
            <person name="Alvarado L."/>
            <person name="Berlin A.M."/>
            <person name="Chapman S.B."/>
            <person name="Dewar J."/>
            <person name="Goldberg J."/>
            <person name="Griggs A."/>
            <person name="Gujja S."/>
            <person name="Hansen M."/>
            <person name="Howarth C."/>
            <person name="Imamovic A."/>
            <person name="Larimer J."/>
            <person name="McCowan C."/>
            <person name="Murphy C."/>
            <person name="Pearson M."/>
            <person name="Priest M."/>
            <person name="Roberts A."/>
            <person name="Saif S."/>
            <person name="Shea T."/>
            <person name="Sykes S."/>
            <person name="Wortman J."/>
            <person name="Nusbaum C."/>
            <person name="Birren B."/>
        </authorList>
    </citation>
    <scope>NUCLEOTIDE SEQUENCE</scope>
    <source>
        <strain evidence="3">CBS 10118</strain>
    </source>
</reference>
<dbReference type="RefSeq" id="XP_019047582.1">
    <property type="nucleotide sequence ID" value="XM_019190834.1"/>
</dbReference>
<feature type="region of interest" description="Disordered" evidence="1">
    <location>
        <begin position="538"/>
        <end position="577"/>
    </location>
</feature>
<dbReference type="VEuPathDB" id="FungiDB:I302_04198"/>
<feature type="region of interest" description="Disordered" evidence="1">
    <location>
        <begin position="65"/>
        <end position="126"/>
    </location>
</feature>
<keyword evidence="4" id="KW-1185">Reference proteome</keyword>
<dbReference type="Proteomes" id="UP000092730">
    <property type="component" value="Chromosome 1"/>
</dbReference>
<evidence type="ECO:0000313" key="2">
    <source>
        <dbReference type="EMBL" id="OCF26512.1"/>
    </source>
</evidence>